<evidence type="ECO:0000313" key="2">
    <source>
        <dbReference type="Proteomes" id="UP000095085"/>
    </source>
</evidence>
<accession>A0A1E4RFA4</accession>
<dbReference type="EMBL" id="KV454543">
    <property type="protein sequence ID" value="ODV65923.1"/>
    <property type="molecule type" value="Genomic_DNA"/>
</dbReference>
<proteinExistence type="predicted"/>
<name>A0A1E4RFA4_9ASCO</name>
<keyword evidence="2" id="KW-1185">Reference proteome</keyword>
<reference evidence="2" key="1">
    <citation type="submission" date="2016-05" db="EMBL/GenBank/DDBJ databases">
        <title>Comparative genomics of biotechnologically important yeasts.</title>
        <authorList>
            <consortium name="DOE Joint Genome Institute"/>
            <person name="Riley R."/>
            <person name="Haridas S."/>
            <person name="Wolfe K.H."/>
            <person name="Lopes M.R."/>
            <person name="Hittinger C.T."/>
            <person name="Goker M."/>
            <person name="Salamov A."/>
            <person name="Wisecaver J."/>
            <person name="Long T.M."/>
            <person name="Aerts A.L."/>
            <person name="Barry K."/>
            <person name="Choi C."/>
            <person name="Clum A."/>
            <person name="Coughlan A.Y."/>
            <person name="Deshpande S."/>
            <person name="Douglass A.P."/>
            <person name="Hanson S.J."/>
            <person name="Klenk H.-P."/>
            <person name="Labutti K."/>
            <person name="Lapidus A."/>
            <person name="Lindquist E."/>
            <person name="Lipzen A."/>
            <person name="Meier-Kolthoff J.P."/>
            <person name="Ohm R.A."/>
            <person name="Otillar R.P."/>
            <person name="Pangilinan J."/>
            <person name="Peng Y."/>
            <person name="Rokas A."/>
            <person name="Rosa C.A."/>
            <person name="Scheuner C."/>
            <person name="Sibirny A.A."/>
            <person name="Slot J.C."/>
            <person name="Stielow J.B."/>
            <person name="Sun H."/>
            <person name="Kurtzman C.P."/>
            <person name="Blackwell M."/>
            <person name="Grigoriev I.V."/>
            <person name="Jeffries T.W."/>
        </authorList>
    </citation>
    <scope>NUCLEOTIDE SEQUENCE [LARGE SCALE GENOMIC DNA]</scope>
    <source>
        <strain evidence="2">NRRL Y-1933</strain>
    </source>
</reference>
<dbReference type="GeneID" id="30997646"/>
<dbReference type="AlphaFoldDB" id="A0A1E4RFA4"/>
<dbReference type="RefSeq" id="XP_020074990.1">
    <property type="nucleotide sequence ID" value="XM_020223097.1"/>
</dbReference>
<gene>
    <name evidence="1" type="ORF">HYPBUDRAFT_218982</name>
</gene>
<sequence length="56" mass="6598">MEAPIQWKHLFSGSTYSMEAPIQWKADTPIIHTGIFNYSNDDDKVIVLSKRFFFFK</sequence>
<evidence type="ECO:0000313" key="1">
    <source>
        <dbReference type="EMBL" id="ODV65923.1"/>
    </source>
</evidence>
<protein>
    <submittedName>
        <fullName evidence="1">Uncharacterized protein</fullName>
    </submittedName>
</protein>
<dbReference type="Proteomes" id="UP000095085">
    <property type="component" value="Unassembled WGS sequence"/>
</dbReference>
<organism evidence="1 2">
    <name type="scientific">Hyphopichia burtonii NRRL Y-1933</name>
    <dbReference type="NCBI Taxonomy" id="984485"/>
    <lineage>
        <taxon>Eukaryota</taxon>
        <taxon>Fungi</taxon>
        <taxon>Dikarya</taxon>
        <taxon>Ascomycota</taxon>
        <taxon>Saccharomycotina</taxon>
        <taxon>Pichiomycetes</taxon>
        <taxon>Debaryomycetaceae</taxon>
        <taxon>Hyphopichia</taxon>
    </lineage>
</organism>